<name>A0A7G8LIL2_9CAUD</name>
<dbReference type="KEGG" id="vg:70080690"/>
<dbReference type="InterPro" id="IPR036625">
    <property type="entry name" value="E3-bd_dom_sf"/>
</dbReference>
<dbReference type="Gene3D" id="3.30.60.230">
    <property type="entry name" value="Lsr2, dimerization domain"/>
    <property type="match status" value="1"/>
</dbReference>
<keyword evidence="1" id="KW-0238">DNA-binding</keyword>
<dbReference type="GO" id="GO:0016746">
    <property type="term" value="F:acyltransferase activity"/>
    <property type="evidence" value="ECO:0007669"/>
    <property type="project" value="InterPro"/>
</dbReference>
<organism evidence="4 5">
    <name type="scientific">Gordonia phage Rabbitrun</name>
    <dbReference type="NCBI Taxonomy" id="2762280"/>
    <lineage>
        <taxon>Viruses</taxon>
        <taxon>Duplodnaviria</taxon>
        <taxon>Heunggongvirae</taxon>
        <taxon>Uroviricota</taxon>
        <taxon>Caudoviricetes</taxon>
        <taxon>Deeyouvirinae</taxon>
        <taxon>Nevillevirus</taxon>
        <taxon>Nevillevirus rabbitrun</taxon>
    </lineage>
</organism>
<proteinExistence type="predicted"/>
<evidence type="ECO:0000256" key="1">
    <source>
        <dbReference type="ARBA" id="ARBA00023125"/>
    </source>
</evidence>
<dbReference type="Gene3D" id="4.10.320.10">
    <property type="entry name" value="E3-binding domain"/>
    <property type="match status" value="1"/>
</dbReference>
<keyword evidence="5" id="KW-1185">Reference proteome</keyword>
<evidence type="ECO:0000313" key="5">
    <source>
        <dbReference type="Proteomes" id="UP000515957"/>
    </source>
</evidence>
<evidence type="ECO:0000259" key="2">
    <source>
        <dbReference type="Pfam" id="PF11774"/>
    </source>
</evidence>
<evidence type="ECO:0000313" key="4">
    <source>
        <dbReference type="EMBL" id="QNJ57084.1"/>
    </source>
</evidence>
<feature type="domain" description="Lsr2 dimerization" evidence="2">
    <location>
        <begin position="1"/>
        <end position="62"/>
    </location>
</feature>
<gene>
    <name evidence="4" type="primary">40</name>
    <name evidence="4" type="ORF">SEA_RABBITRUN_40</name>
</gene>
<protein>
    <submittedName>
        <fullName evidence="4">Lsr2-like DNA bridging protein</fullName>
    </submittedName>
</protein>
<dbReference type="Pfam" id="PF23359">
    <property type="entry name" value="Lsr2_DNA-bd"/>
    <property type="match status" value="1"/>
</dbReference>
<sequence length="116" mass="13198">MSRQEVIRVIDDYDGQPIENEEPIVMEFSVEGEQYQLDLRPSNVTKFQKDMTKWTDKAQKVGGRRKRRAKAVAPTKAAKSAELAEIRNWARDNGYEVSDKGRVPAEIREAFEAAVG</sequence>
<dbReference type="InterPro" id="IPR055370">
    <property type="entry name" value="Lsr2_DNA-bd"/>
</dbReference>
<dbReference type="InterPro" id="IPR042261">
    <property type="entry name" value="Lsr2-like_dimerization"/>
</dbReference>
<dbReference type="RefSeq" id="YP_010246153.1">
    <property type="nucleotide sequence ID" value="NC_060133.1"/>
</dbReference>
<dbReference type="GeneID" id="70080690"/>
<reference evidence="4 5" key="1">
    <citation type="submission" date="2020-06" db="EMBL/GenBank/DDBJ databases">
        <authorList>
            <person name="Herren C.D."/>
            <person name="Smith Caldas M."/>
            <person name="Brooke G.M."/>
            <person name="Cabrera L.J."/>
            <person name="Caudill C.B."/>
            <person name="Ewell K.O."/>
            <person name="Haas C.L."/>
            <person name="Shapland G.L."/>
            <person name="Sitek C.J."/>
            <person name="Thompson J.S."/>
            <person name="Pollenz R.S."/>
            <person name="Garlena R.A."/>
            <person name="Russell D.A."/>
            <person name="Pope W.H."/>
            <person name="Jacobs-Sera D."/>
            <person name="Hatfull G.F."/>
        </authorList>
    </citation>
    <scope>NUCLEOTIDE SEQUENCE [LARGE SCALE GENOMIC DNA]</scope>
</reference>
<dbReference type="Pfam" id="PF11774">
    <property type="entry name" value="Lsr2"/>
    <property type="match status" value="1"/>
</dbReference>
<dbReference type="GO" id="GO:0003677">
    <property type="term" value="F:DNA binding"/>
    <property type="evidence" value="ECO:0007669"/>
    <property type="project" value="UniProtKB-KW"/>
</dbReference>
<evidence type="ECO:0000259" key="3">
    <source>
        <dbReference type="Pfam" id="PF23359"/>
    </source>
</evidence>
<dbReference type="Proteomes" id="UP000515957">
    <property type="component" value="Segment"/>
</dbReference>
<dbReference type="InterPro" id="IPR024412">
    <property type="entry name" value="Lsr2_dim_dom"/>
</dbReference>
<dbReference type="EMBL" id="MT658805">
    <property type="protein sequence ID" value="QNJ57084.1"/>
    <property type="molecule type" value="Genomic_DNA"/>
</dbReference>
<accession>A0A7G8LIL2</accession>
<feature type="domain" description="Lsr2 DNA-binding" evidence="3">
    <location>
        <begin position="80"/>
        <end position="114"/>
    </location>
</feature>